<feature type="binding site" evidence="15">
    <location>
        <position position="108"/>
    </location>
    <ligand>
        <name>Fe cation</name>
        <dbReference type="ChEBI" id="CHEBI:24875"/>
    </ligand>
</feature>
<dbReference type="GO" id="GO:0005829">
    <property type="term" value="C:cytosol"/>
    <property type="evidence" value="ECO:0007669"/>
    <property type="project" value="TreeGrafter"/>
</dbReference>
<proteinExistence type="inferred from homology"/>
<evidence type="ECO:0000256" key="14">
    <source>
        <dbReference type="PIRSR" id="PIRSR602481-1"/>
    </source>
</evidence>
<dbReference type="GO" id="GO:1900705">
    <property type="term" value="P:negative regulation of siderophore biosynthetic process"/>
    <property type="evidence" value="ECO:0007669"/>
    <property type="project" value="TreeGrafter"/>
</dbReference>
<keyword evidence="10 15" id="KW-0408">Iron</keyword>
<evidence type="ECO:0000256" key="15">
    <source>
        <dbReference type="PIRSR" id="PIRSR602481-2"/>
    </source>
</evidence>
<dbReference type="EMBL" id="CP041165">
    <property type="protein sequence ID" value="QOP41573.1"/>
    <property type="molecule type" value="Genomic_DNA"/>
</dbReference>
<dbReference type="Pfam" id="PF01475">
    <property type="entry name" value="FUR"/>
    <property type="match status" value="1"/>
</dbReference>
<dbReference type="GO" id="GO:0000976">
    <property type="term" value="F:transcription cis-regulatory region binding"/>
    <property type="evidence" value="ECO:0007669"/>
    <property type="project" value="TreeGrafter"/>
</dbReference>
<evidence type="ECO:0000256" key="7">
    <source>
        <dbReference type="ARBA" id="ARBA00022491"/>
    </source>
</evidence>
<comment type="subunit">
    <text evidence="4">Homodimer.</text>
</comment>
<evidence type="ECO:0000256" key="5">
    <source>
        <dbReference type="ARBA" id="ARBA00020910"/>
    </source>
</evidence>
<evidence type="ECO:0000256" key="10">
    <source>
        <dbReference type="ARBA" id="ARBA00023004"/>
    </source>
</evidence>
<evidence type="ECO:0000313" key="17">
    <source>
        <dbReference type="Proteomes" id="UP000593910"/>
    </source>
</evidence>
<keyword evidence="9 14" id="KW-0862">Zinc</keyword>
<dbReference type="KEGG" id="smax:FJR03_07355"/>
<dbReference type="InterPro" id="IPR002481">
    <property type="entry name" value="FUR"/>
</dbReference>
<evidence type="ECO:0000256" key="13">
    <source>
        <dbReference type="ARBA" id="ARBA00023163"/>
    </source>
</evidence>
<comment type="subcellular location">
    <subcellularLocation>
        <location evidence="2">Cytoplasm</location>
    </subcellularLocation>
</comment>
<evidence type="ECO:0000256" key="2">
    <source>
        <dbReference type="ARBA" id="ARBA00004496"/>
    </source>
</evidence>
<dbReference type="GO" id="GO:0003700">
    <property type="term" value="F:DNA-binding transcription factor activity"/>
    <property type="evidence" value="ECO:0007669"/>
    <property type="project" value="InterPro"/>
</dbReference>
<feature type="binding site" evidence="15">
    <location>
        <position position="144"/>
    </location>
    <ligand>
        <name>Fe cation</name>
        <dbReference type="ChEBI" id="CHEBI:24875"/>
    </ligand>
</feature>
<comment type="similarity">
    <text evidence="3">Belongs to the Fur family.</text>
</comment>
<reference evidence="16 17" key="1">
    <citation type="submission" date="2019-06" db="EMBL/GenBank/DDBJ databases">
        <title>Sulfurimonas gotlandica sp. nov., a chemoautotrophic and psychrotolerant epsilonproteobacterium isolated from a pelagic redoxcline, and an emended description of the genus Sulfurimonas.</title>
        <authorList>
            <person name="Wang S."/>
            <person name="Jiang L."/>
            <person name="Shao Z."/>
        </authorList>
    </citation>
    <scope>NUCLEOTIDE SEQUENCE [LARGE SCALE GENOMIC DNA]</scope>
    <source>
        <strain evidence="16 17">B2</strain>
    </source>
</reference>
<feature type="binding site" evidence="15">
    <location>
        <position position="106"/>
    </location>
    <ligand>
        <name>Fe cation</name>
        <dbReference type="ChEBI" id="CHEBI:24875"/>
    </ligand>
</feature>
<keyword evidence="6" id="KW-0963">Cytoplasm</keyword>
<evidence type="ECO:0000313" key="16">
    <source>
        <dbReference type="EMBL" id="QOP41573.1"/>
    </source>
</evidence>
<evidence type="ECO:0000256" key="11">
    <source>
        <dbReference type="ARBA" id="ARBA00023015"/>
    </source>
</evidence>
<dbReference type="FunFam" id="3.30.1490.190:FF:000001">
    <property type="entry name" value="Ferric uptake regulation protein"/>
    <property type="match status" value="1"/>
</dbReference>
<sequence length="162" mass="18813">MSEITTNFNDRTIEYNQLLDDFKSLIKKNNLKFTIQREVILETLYNSDEHLTPEELHRIIQEKYPELKTGIATVYRTLSLLEDSNIVTSLSFGAQGKKYELGAKDHHDHLICTVCGDITEFVDEEIEKRQHKITDELGFKMLDHSMQIYGVCKACQEKNKSN</sequence>
<gene>
    <name evidence="16" type="ORF">FJR03_07355</name>
</gene>
<evidence type="ECO:0000256" key="1">
    <source>
        <dbReference type="ARBA" id="ARBA00002997"/>
    </source>
</evidence>
<dbReference type="GO" id="GO:0045892">
    <property type="term" value="P:negative regulation of DNA-templated transcription"/>
    <property type="evidence" value="ECO:0007669"/>
    <property type="project" value="TreeGrafter"/>
</dbReference>
<organism evidence="16 17">
    <name type="scientific">Sulfurimonas marina</name>
    <dbReference type="NCBI Taxonomy" id="2590551"/>
    <lineage>
        <taxon>Bacteria</taxon>
        <taxon>Pseudomonadati</taxon>
        <taxon>Campylobacterota</taxon>
        <taxon>Epsilonproteobacteria</taxon>
        <taxon>Campylobacterales</taxon>
        <taxon>Sulfurimonadaceae</taxon>
        <taxon>Sulfurimonas</taxon>
    </lineage>
</organism>
<evidence type="ECO:0000256" key="8">
    <source>
        <dbReference type="ARBA" id="ARBA00022723"/>
    </source>
</evidence>
<dbReference type="Gene3D" id="3.30.1490.190">
    <property type="match status" value="1"/>
</dbReference>
<evidence type="ECO:0000256" key="4">
    <source>
        <dbReference type="ARBA" id="ARBA00011738"/>
    </source>
</evidence>
<keyword evidence="17" id="KW-1185">Reference proteome</keyword>
<keyword evidence="8 14" id="KW-0479">Metal-binding</keyword>
<dbReference type="InterPro" id="IPR043135">
    <property type="entry name" value="Fur_C"/>
</dbReference>
<feature type="binding site" evidence="14">
    <location>
        <position position="155"/>
    </location>
    <ligand>
        <name>Zn(2+)</name>
        <dbReference type="ChEBI" id="CHEBI:29105"/>
    </ligand>
</feature>
<comment type="cofactor">
    <cofactor evidence="15">
        <name>Mn(2+)</name>
        <dbReference type="ChEBI" id="CHEBI:29035"/>
    </cofactor>
    <cofactor evidence="15">
        <name>Fe(2+)</name>
        <dbReference type="ChEBI" id="CHEBI:29033"/>
    </cofactor>
    <text evidence="15">Binds 1 Mn(2+) or Fe(2+) ion per subunit.</text>
</comment>
<keyword evidence="13" id="KW-0804">Transcription</keyword>
<feature type="binding site" evidence="15">
    <location>
        <position position="127"/>
    </location>
    <ligand>
        <name>Fe cation</name>
        <dbReference type="ChEBI" id="CHEBI:24875"/>
    </ligand>
</feature>
<name>A0A7M1AVU7_9BACT</name>
<feature type="binding site" evidence="14">
    <location>
        <position position="115"/>
    </location>
    <ligand>
        <name>Zn(2+)</name>
        <dbReference type="ChEBI" id="CHEBI:29105"/>
    </ligand>
</feature>
<dbReference type="RefSeq" id="WP_193112890.1">
    <property type="nucleotide sequence ID" value="NZ_CP041165.1"/>
</dbReference>
<keyword evidence="11" id="KW-0805">Transcription regulation</keyword>
<evidence type="ECO:0000256" key="12">
    <source>
        <dbReference type="ARBA" id="ARBA00023125"/>
    </source>
</evidence>
<protein>
    <recommendedName>
        <fullName evidence="5">Ferric uptake regulation protein</fullName>
    </recommendedName>
</protein>
<dbReference type="SUPFAM" id="SSF46785">
    <property type="entry name" value="Winged helix' DNA-binding domain"/>
    <property type="match status" value="1"/>
</dbReference>
<dbReference type="PANTHER" id="PTHR33202:SF2">
    <property type="entry name" value="FERRIC UPTAKE REGULATION PROTEIN"/>
    <property type="match status" value="1"/>
</dbReference>
<evidence type="ECO:0000256" key="3">
    <source>
        <dbReference type="ARBA" id="ARBA00007957"/>
    </source>
</evidence>
<dbReference type="AlphaFoldDB" id="A0A7M1AVU7"/>
<evidence type="ECO:0000256" key="6">
    <source>
        <dbReference type="ARBA" id="ARBA00022490"/>
    </source>
</evidence>
<dbReference type="Gene3D" id="1.10.10.10">
    <property type="entry name" value="Winged helix-like DNA-binding domain superfamily/Winged helix DNA-binding domain"/>
    <property type="match status" value="1"/>
</dbReference>
<dbReference type="InterPro" id="IPR036388">
    <property type="entry name" value="WH-like_DNA-bd_sf"/>
</dbReference>
<dbReference type="PANTHER" id="PTHR33202">
    <property type="entry name" value="ZINC UPTAKE REGULATION PROTEIN"/>
    <property type="match status" value="1"/>
</dbReference>
<dbReference type="CDD" id="cd07153">
    <property type="entry name" value="Fur_like"/>
    <property type="match status" value="1"/>
</dbReference>
<dbReference type="Proteomes" id="UP000593910">
    <property type="component" value="Chromosome"/>
</dbReference>
<comment type="cofactor">
    <cofactor evidence="14">
        <name>Zn(2+)</name>
        <dbReference type="ChEBI" id="CHEBI:29105"/>
    </cofactor>
    <text evidence="14">Binds 1 zinc ion per subunit.</text>
</comment>
<accession>A0A7M1AVU7</accession>
<comment type="function">
    <text evidence="1">Acts as a global negative controlling element, employing Fe(2+) as a cofactor to bind the operator of the repressed genes.</text>
</comment>
<evidence type="ECO:0000256" key="9">
    <source>
        <dbReference type="ARBA" id="ARBA00022833"/>
    </source>
</evidence>
<feature type="binding site" evidence="14">
    <location>
        <position position="152"/>
    </location>
    <ligand>
        <name>Zn(2+)</name>
        <dbReference type="ChEBI" id="CHEBI:29105"/>
    </ligand>
</feature>
<keyword evidence="7" id="KW-0678">Repressor</keyword>
<feature type="binding site" evidence="14">
    <location>
        <position position="112"/>
    </location>
    <ligand>
        <name>Zn(2+)</name>
        <dbReference type="ChEBI" id="CHEBI:29105"/>
    </ligand>
</feature>
<dbReference type="InterPro" id="IPR036390">
    <property type="entry name" value="WH_DNA-bd_sf"/>
</dbReference>
<dbReference type="GO" id="GO:0008270">
    <property type="term" value="F:zinc ion binding"/>
    <property type="evidence" value="ECO:0007669"/>
    <property type="project" value="TreeGrafter"/>
</dbReference>
<keyword evidence="12" id="KW-0238">DNA-binding</keyword>